<evidence type="ECO:0000313" key="2">
    <source>
        <dbReference type="EMBL" id="MBE4749536.1"/>
    </source>
</evidence>
<feature type="chain" id="PRO_5045518972" evidence="1">
    <location>
        <begin position="23"/>
        <end position="263"/>
    </location>
</feature>
<reference evidence="2 3" key="1">
    <citation type="submission" date="2020-02" db="EMBL/GenBank/DDBJ databases">
        <authorList>
            <person name="Babadi Z.K."/>
            <person name="Risdian C."/>
            <person name="Ebrahimipour G.H."/>
            <person name="Wink J."/>
        </authorList>
    </citation>
    <scope>NUCLEOTIDE SEQUENCE [LARGE SCALE GENOMIC DNA]</scope>
    <source>
        <strain evidence="2 3">ZKHCc1 1396</strain>
    </source>
</reference>
<comment type="caution">
    <text evidence="2">The sequence shown here is derived from an EMBL/GenBank/DDBJ whole genome shotgun (WGS) entry which is preliminary data.</text>
</comment>
<dbReference type="Proteomes" id="UP001516472">
    <property type="component" value="Unassembled WGS sequence"/>
</dbReference>
<name>A0ABR9PNN5_9BACT</name>
<keyword evidence="3" id="KW-1185">Reference proteome</keyword>
<protein>
    <submittedName>
        <fullName evidence="2">Uncharacterized protein</fullName>
    </submittedName>
</protein>
<dbReference type="RefSeq" id="WP_193348901.1">
    <property type="nucleotide sequence ID" value="NZ_CBCSIP010000084.1"/>
</dbReference>
<feature type="signal peptide" evidence="1">
    <location>
        <begin position="1"/>
        <end position="22"/>
    </location>
</feature>
<evidence type="ECO:0000256" key="1">
    <source>
        <dbReference type="SAM" id="SignalP"/>
    </source>
</evidence>
<accession>A0ABR9PNN5</accession>
<proteinExistence type="predicted"/>
<sequence>MKTFSFRMSALVLALAAQGATAFEYNVDLENTGTTTAYDIAVVLSGTENITRTFDGYTSGALAGRFDAPTFTPTASGDTVIHWMNMDGWDAPIPPGKVIHVGWSSADCASQIKDMYWTNKSHGRLRNSVIKNLTHNIVYTTGRFPDVVLTNHQAHDAAVLVRDVRFAVVDGALPLEALSSMNVELLQMLRPVKEGSFTVAPGQEVRLSVPVEVQPGQSLIAVWSTGGDEAQGAVSTPDAVQGARALHFMQRPNNPGGHDGSGC</sequence>
<gene>
    <name evidence="2" type="ORF">G4177_15335</name>
</gene>
<keyword evidence="1" id="KW-0732">Signal</keyword>
<dbReference type="EMBL" id="JAAIYO010000003">
    <property type="protein sequence ID" value="MBE4749536.1"/>
    <property type="molecule type" value="Genomic_DNA"/>
</dbReference>
<evidence type="ECO:0000313" key="3">
    <source>
        <dbReference type="Proteomes" id="UP001516472"/>
    </source>
</evidence>
<organism evidence="2 3">
    <name type="scientific">Corallococcus soli</name>
    <dbReference type="NCBI Taxonomy" id="2710757"/>
    <lineage>
        <taxon>Bacteria</taxon>
        <taxon>Pseudomonadati</taxon>
        <taxon>Myxococcota</taxon>
        <taxon>Myxococcia</taxon>
        <taxon>Myxococcales</taxon>
        <taxon>Cystobacterineae</taxon>
        <taxon>Myxococcaceae</taxon>
        <taxon>Corallococcus</taxon>
    </lineage>
</organism>